<dbReference type="EMBL" id="JBEUKS010000006">
    <property type="protein sequence ID" value="MFC1440433.1"/>
    <property type="molecule type" value="Genomic_DNA"/>
</dbReference>
<gene>
    <name evidence="6" type="ORF">ABUW04_19440</name>
</gene>
<dbReference type="InterPro" id="IPR045170">
    <property type="entry name" value="MTOX"/>
</dbReference>
<dbReference type="Gene3D" id="3.50.50.60">
    <property type="entry name" value="FAD/NAD(P)-binding domain"/>
    <property type="match status" value="1"/>
</dbReference>
<dbReference type="RefSeq" id="WP_380565921.1">
    <property type="nucleotide sequence ID" value="NZ_JBEUKS010000006.1"/>
</dbReference>
<protein>
    <submittedName>
        <fullName evidence="6">FAD-dependent oxidoreductase</fullName>
    </submittedName>
</protein>
<evidence type="ECO:0000313" key="6">
    <source>
        <dbReference type="EMBL" id="MFC1440433.1"/>
    </source>
</evidence>
<dbReference type="Proteomes" id="UP001592581">
    <property type="component" value="Unassembled WGS sequence"/>
</dbReference>
<dbReference type="InterPro" id="IPR006076">
    <property type="entry name" value="FAD-dep_OxRdtase"/>
</dbReference>
<dbReference type="SUPFAM" id="SSF51905">
    <property type="entry name" value="FAD/NAD(P)-binding domain"/>
    <property type="match status" value="1"/>
</dbReference>
<keyword evidence="3" id="KW-0274">FAD</keyword>
<dbReference type="PANTHER" id="PTHR10961:SF7">
    <property type="entry name" value="FAD DEPENDENT OXIDOREDUCTASE DOMAIN-CONTAINING PROTEIN"/>
    <property type="match status" value="1"/>
</dbReference>
<feature type="domain" description="FAD dependent oxidoreductase" evidence="5">
    <location>
        <begin position="12"/>
        <end position="371"/>
    </location>
</feature>
<comment type="caution">
    <text evidence="6">The sequence shown here is derived from an EMBL/GenBank/DDBJ whole genome shotgun (WGS) entry which is preliminary data.</text>
</comment>
<reference evidence="6 7" key="1">
    <citation type="submission" date="2024-06" db="EMBL/GenBank/DDBJ databases">
        <authorList>
            <person name="Lee S.D."/>
        </authorList>
    </citation>
    <scope>NUCLEOTIDE SEQUENCE [LARGE SCALE GENOMIC DNA]</scope>
    <source>
        <strain evidence="6 7">N1-10</strain>
    </source>
</reference>
<dbReference type="InterPro" id="IPR036188">
    <property type="entry name" value="FAD/NAD-bd_sf"/>
</dbReference>
<keyword evidence="2" id="KW-0285">Flavoprotein</keyword>
<dbReference type="PANTHER" id="PTHR10961">
    <property type="entry name" value="PEROXISOMAL SARCOSINE OXIDASE"/>
    <property type="match status" value="1"/>
</dbReference>
<evidence type="ECO:0000259" key="5">
    <source>
        <dbReference type="Pfam" id="PF01266"/>
    </source>
</evidence>
<dbReference type="Gene3D" id="3.30.9.10">
    <property type="entry name" value="D-Amino Acid Oxidase, subunit A, domain 2"/>
    <property type="match status" value="1"/>
</dbReference>
<dbReference type="PRINTS" id="PR00420">
    <property type="entry name" value="RNGMNOXGNASE"/>
</dbReference>
<comment type="cofactor">
    <cofactor evidence="1">
        <name>FAD</name>
        <dbReference type="ChEBI" id="CHEBI:57692"/>
    </cofactor>
</comment>
<dbReference type="SUPFAM" id="SSF54373">
    <property type="entry name" value="FAD-linked reductases, C-terminal domain"/>
    <property type="match status" value="1"/>
</dbReference>
<sequence length="398" mass="42803">MMAPFADSDGYDVAVIGAGLAGAATAWELARRGVATLLVEAFHPGHRQGSSHGSSRIFRRSYADPLYVELTGQAADCWDELESDAGTRLRHRVGMLDFGTRRDPVRLAEQLAASGVPHELLSAREAAERWPQLRYDGGPVLYHPDAGRLDADATVAACVERAVAHGAELRSGTRVSRLERLPSGQVRLHGPGLDHAVVRAERVVVAAGAWLPGFGLPFRLPPLTVSQHEVFHFRRREDQWREDRWREDSGPEWPAFLHAAGLLQAYGLPSGADGGGGGTFKVGLSGRGRSTTAGTRSGVVEPLVRHAVSDYIRHRLPGLDPEPVAESSCLITSTPTRDFVLDRAGSLVIVSACSGHGAKFAPLLGRMAADLALGKSVAHPRFALSSGPRTAPRYQHQM</sequence>
<dbReference type="Pfam" id="PF01266">
    <property type="entry name" value="DAO"/>
    <property type="match status" value="1"/>
</dbReference>
<proteinExistence type="predicted"/>
<evidence type="ECO:0000256" key="4">
    <source>
        <dbReference type="ARBA" id="ARBA00023002"/>
    </source>
</evidence>
<name>A0ABV6XQB5_9ACTN</name>
<evidence type="ECO:0000256" key="1">
    <source>
        <dbReference type="ARBA" id="ARBA00001974"/>
    </source>
</evidence>
<organism evidence="6 7">
    <name type="scientific">Streptacidiphilus jeojiensis</name>
    <dbReference type="NCBI Taxonomy" id="3229225"/>
    <lineage>
        <taxon>Bacteria</taxon>
        <taxon>Bacillati</taxon>
        <taxon>Actinomycetota</taxon>
        <taxon>Actinomycetes</taxon>
        <taxon>Kitasatosporales</taxon>
        <taxon>Streptomycetaceae</taxon>
        <taxon>Streptacidiphilus</taxon>
    </lineage>
</organism>
<evidence type="ECO:0000313" key="7">
    <source>
        <dbReference type="Proteomes" id="UP001592581"/>
    </source>
</evidence>
<accession>A0ABV6XQB5</accession>
<evidence type="ECO:0000256" key="2">
    <source>
        <dbReference type="ARBA" id="ARBA00022630"/>
    </source>
</evidence>
<evidence type="ECO:0000256" key="3">
    <source>
        <dbReference type="ARBA" id="ARBA00022827"/>
    </source>
</evidence>
<keyword evidence="7" id="KW-1185">Reference proteome</keyword>
<keyword evidence="4" id="KW-0560">Oxidoreductase</keyword>